<keyword evidence="3" id="KW-1185">Reference proteome</keyword>
<feature type="transmembrane region" description="Helical" evidence="1">
    <location>
        <begin position="207"/>
        <end position="235"/>
    </location>
</feature>
<reference evidence="2" key="2">
    <citation type="submission" date="2022-01" db="EMBL/GenBank/DDBJ databases">
        <authorList>
            <person name="Yamashiro T."/>
            <person name="Shiraishi A."/>
            <person name="Satake H."/>
            <person name="Nakayama K."/>
        </authorList>
    </citation>
    <scope>NUCLEOTIDE SEQUENCE</scope>
</reference>
<reference evidence="2" key="1">
    <citation type="journal article" date="2022" name="Int. J. Mol. Sci.">
        <title>Draft Genome of Tanacetum Coccineum: Genomic Comparison of Closely Related Tanacetum-Family Plants.</title>
        <authorList>
            <person name="Yamashiro T."/>
            <person name="Shiraishi A."/>
            <person name="Nakayama K."/>
            <person name="Satake H."/>
        </authorList>
    </citation>
    <scope>NUCLEOTIDE SEQUENCE</scope>
</reference>
<evidence type="ECO:0000256" key="1">
    <source>
        <dbReference type="SAM" id="Phobius"/>
    </source>
</evidence>
<keyword evidence="1" id="KW-1133">Transmembrane helix</keyword>
<dbReference type="EMBL" id="BQNB010016315">
    <property type="protein sequence ID" value="GJT50378.1"/>
    <property type="molecule type" value="Genomic_DNA"/>
</dbReference>
<dbReference type="CDD" id="cd09272">
    <property type="entry name" value="RNase_HI_RT_Ty1"/>
    <property type="match status" value="1"/>
</dbReference>
<sequence>MSRSPSTQDYGLRQQNSDCIVTIQSAIALLLKLVFNTLQAPPSTLISVTTSSKSSDLMDARGESDGCNSSQDDIRICNTHSCLRTGPLVEVDFHTSSDLYDGFRSRMETAYSQQFILIDLMAHLRFIEENQLLDYGFNFMNTKIFIDNQSTICIVKNPVFHQRTKHIEIRHHFIRDANEKNLIQVLKIHTDDNVADLLTKAFDGPRFAYLVVHIGMVDMVLVSAGCTMVLLVVILPAGRMVSAGCTMVLLVVIVPAGCFVSAVVYAANTSIHAAGLVCAGSIMFLLADLFLLVVTCFCCAQLDIAGWLVSATSHLVSAGSLHSCWCNNVSAA</sequence>
<accession>A0ABQ5EHU9</accession>
<keyword evidence="1" id="KW-0472">Membrane</keyword>
<protein>
    <submittedName>
        <fullName evidence="2">Uncharacterized protein</fullName>
    </submittedName>
</protein>
<dbReference type="Proteomes" id="UP001151760">
    <property type="component" value="Unassembled WGS sequence"/>
</dbReference>
<evidence type="ECO:0000313" key="3">
    <source>
        <dbReference type="Proteomes" id="UP001151760"/>
    </source>
</evidence>
<name>A0ABQ5EHU9_9ASTR</name>
<feature type="transmembrane region" description="Helical" evidence="1">
    <location>
        <begin position="273"/>
        <end position="300"/>
    </location>
</feature>
<gene>
    <name evidence="2" type="ORF">Tco_0976535</name>
</gene>
<proteinExistence type="predicted"/>
<keyword evidence="1" id="KW-0812">Transmembrane</keyword>
<organism evidence="2 3">
    <name type="scientific">Tanacetum coccineum</name>
    <dbReference type="NCBI Taxonomy" id="301880"/>
    <lineage>
        <taxon>Eukaryota</taxon>
        <taxon>Viridiplantae</taxon>
        <taxon>Streptophyta</taxon>
        <taxon>Embryophyta</taxon>
        <taxon>Tracheophyta</taxon>
        <taxon>Spermatophyta</taxon>
        <taxon>Magnoliopsida</taxon>
        <taxon>eudicotyledons</taxon>
        <taxon>Gunneridae</taxon>
        <taxon>Pentapetalae</taxon>
        <taxon>asterids</taxon>
        <taxon>campanulids</taxon>
        <taxon>Asterales</taxon>
        <taxon>Asteraceae</taxon>
        <taxon>Asteroideae</taxon>
        <taxon>Anthemideae</taxon>
        <taxon>Anthemidinae</taxon>
        <taxon>Tanacetum</taxon>
    </lineage>
</organism>
<evidence type="ECO:0000313" key="2">
    <source>
        <dbReference type="EMBL" id="GJT50378.1"/>
    </source>
</evidence>
<comment type="caution">
    <text evidence="2">The sequence shown here is derived from an EMBL/GenBank/DDBJ whole genome shotgun (WGS) entry which is preliminary data.</text>
</comment>
<feature type="transmembrane region" description="Helical" evidence="1">
    <location>
        <begin position="247"/>
        <end position="267"/>
    </location>
</feature>